<dbReference type="GO" id="GO:0005737">
    <property type="term" value="C:cytoplasm"/>
    <property type="evidence" value="ECO:0007669"/>
    <property type="project" value="TreeGrafter"/>
</dbReference>
<evidence type="ECO:0000256" key="5">
    <source>
        <dbReference type="ARBA" id="ARBA00022777"/>
    </source>
</evidence>
<dbReference type="GO" id="GO:0035556">
    <property type="term" value="P:intracellular signal transduction"/>
    <property type="evidence" value="ECO:0007669"/>
    <property type="project" value="TreeGrafter"/>
</dbReference>
<gene>
    <name evidence="10" type="ORF">F5147DRAFT_780242</name>
</gene>
<keyword evidence="5 10" id="KW-0418">Kinase</keyword>
<keyword evidence="2" id="KW-0723">Serine/threonine-protein kinase</keyword>
<dbReference type="SUPFAM" id="SSF56112">
    <property type="entry name" value="Protein kinase-like (PK-like)"/>
    <property type="match status" value="1"/>
</dbReference>
<keyword evidence="6" id="KW-0067">ATP-binding</keyword>
<protein>
    <recommendedName>
        <fullName evidence="1">non-specific serine/threonine protein kinase</fullName>
        <ecNumber evidence="1">2.7.11.1</ecNumber>
    </recommendedName>
</protein>
<name>A0A9P7EUV5_9AGAM</name>
<proteinExistence type="predicted"/>
<sequence>MKVLNKADMIAKNQITNDKAKRMILMKQAESLFVAKLYFTFQSKENLYLVMEYLNGGDCAALIKSLGSLPEEWMNDLEPDNLLIDQHGHLKLTDFGLRRIGLLGRQTCEPMDMGNTSGATTRNFALSDDASESGPESIYNHHSRQSRAGESRLQLFAMKLTTDLRSYYLGGHTPPREQKFVDTPDYLAPETILGLCGDHAAVDWWALGLRIFIRHSHAEMPEMVFENILSGHIEWHKDWTRPLVLGLVAQMKLMGHPVFEGIEWDKVTSTEAVFIPQVSDPESTDYFNPRGAIPRLFHEEDIGTVTQLLRLCQIKASGMPGVDY</sequence>
<dbReference type="RefSeq" id="XP_041286246.1">
    <property type="nucleotide sequence ID" value="XM_041442424.1"/>
</dbReference>
<dbReference type="GO" id="GO:0004674">
    <property type="term" value="F:protein serine/threonine kinase activity"/>
    <property type="evidence" value="ECO:0007669"/>
    <property type="project" value="UniProtKB-KW"/>
</dbReference>
<dbReference type="AlphaFoldDB" id="A0A9P7EUV5"/>
<keyword evidence="4" id="KW-0547">Nucleotide-binding</keyword>
<evidence type="ECO:0000256" key="1">
    <source>
        <dbReference type="ARBA" id="ARBA00012513"/>
    </source>
</evidence>
<evidence type="ECO:0000313" key="11">
    <source>
        <dbReference type="Proteomes" id="UP000823399"/>
    </source>
</evidence>
<dbReference type="GO" id="GO:0005634">
    <property type="term" value="C:nucleus"/>
    <property type="evidence" value="ECO:0007669"/>
    <property type="project" value="TreeGrafter"/>
</dbReference>
<evidence type="ECO:0000259" key="9">
    <source>
        <dbReference type="PROSITE" id="PS50011"/>
    </source>
</evidence>
<dbReference type="Gene3D" id="3.30.200.20">
    <property type="entry name" value="Phosphorylase Kinase, domain 1"/>
    <property type="match status" value="2"/>
</dbReference>
<evidence type="ECO:0000256" key="3">
    <source>
        <dbReference type="ARBA" id="ARBA00022679"/>
    </source>
</evidence>
<dbReference type="GeneID" id="64704683"/>
<dbReference type="EC" id="2.7.11.1" evidence="1"/>
<evidence type="ECO:0000256" key="2">
    <source>
        <dbReference type="ARBA" id="ARBA00022527"/>
    </source>
</evidence>
<dbReference type="Proteomes" id="UP000823399">
    <property type="component" value="Unassembled WGS sequence"/>
</dbReference>
<accession>A0A9P7EUV5</accession>
<dbReference type="PANTHER" id="PTHR24356">
    <property type="entry name" value="SERINE/THREONINE-PROTEIN KINASE"/>
    <property type="match status" value="1"/>
</dbReference>
<comment type="caution">
    <text evidence="10">The sequence shown here is derived from an EMBL/GenBank/DDBJ whole genome shotgun (WGS) entry which is preliminary data.</text>
</comment>
<dbReference type="EMBL" id="JABBWM010000102">
    <property type="protein sequence ID" value="KAG2090589.1"/>
    <property type="molecule type" value="Genomic_DNA"/>
</dbReference>
<feature type="domain" description="Protein kinase" evidence="9">
    <location>
        <begin position="1"/>
        <end position="324"/>
    </location>
</feature>
<evidence type="ECO:0000256" key="6">
    <source>
        <dbReference type="ARBA" id="ARBA00022840"/>
    </source>
</evidence>
<dbReference type="PROSITE" id="PS50011">
    <property type="entry name" value="PROTEIN_KINASE_DOM"/>
    <property type="match status" value="1"/>
</dbReference>
<dbReference type="Gene3D" id="1.10.510.10">
    <property type="entry name" value="Transferase(Phosphotransferase) domain 1"/>
    <property type="match status" value="2"/>
</dbReference>
<keyword evidence="11" id="KW-1185">Reference proteome</keyword>
<dbReference type="InterPro" id="IPR050236">
    <property type="entry name" value="Ser_Thr_kinase_AGC"/>
</dbReference>
<evidence type="ECO:0000256" key="7">
    <source>
        <dbReference type="ARBA" id="ARBA00047899"/>
    </source>
</evidence>
<reference evidence="10" key="1">
    <citation type="journal article" date="2020" name="New Phytol.">
        <title>Comparative genomics reveals dynamic genome evolution in host specialist ectomycorrhizal fungi.</title>
        <authorList>
            <person name="Lofgren L.A."/>
            <person name="Nguyen N.H."/>
            <person name="Vilgalys R."/>
            <person name="Ruytinx J."/>
            <person name="Liao H.L."/>
            <person name="Branco S."/>
            <person name="Kuo A."/>
            <person name="LaButti K."/>
            <person name="Lipzen A."/>
            <person name="Andreopoulos W."/>
            <person name="Pangilinan J."/>
            <person name="Riley R."/>
            <person name="Hundley H."/>
            <person name="Na H."/>
            <person name="Barry K."/>
            <person name="Grigoriev I.V."/>
            <person name="Stajich J.E."/>
            <person name="Kennedy P.G."/>
        </authorList>
    </citation>
    <scope>NUCLEOTIDE SEQUENCE</scope>
    <source>
        <strain evidence="10">FC423</strain>
    </source>
</reference>
<dbReference type="InterPro" id="IPR000719">
    <property type="entry name" value="Prot_kinase_dom"/>
</dbReference>
<dbReference type="SMART" id="SM00220">
    <property type="entry name" value="S_TKc"/>
    <property type="match status" value="1"/>
</dbReference>
<dbReference type="OrthoDB" id="2908607at2759"/>
<dbReference type="InterPro" id="IPR011009">
    <property type="entry name" value="Kinase-like_dom_sf"/>
</dbReference>
<comment type="catalytic activity">
    <reaction evidence="7">
        <text>L-threonyl-[protein] + ATP = O-phospho-L-threonyl-[protein] + ADP + H(+)</text>
        <dbReference type="Rhea" id="RHEA:46608"/>
        <dbReference type="Rhea" id="RHEA-COMP:11060"/>
        <dbReference type="Rhea" id="RHEA-COMP:11605"/>
        <dbReference type="ChEBI" id="CHEBI:15378"/>
        <dbReference type="ChEBI" id="CHEBI:30013"/>
        <dbReference type="ChEBI" id="CHEBI:30616"/>
        <dbReference type="ChEBI" id="CHEBI:61977"/>
        <dbReference type="ChEBI" id="CHEBI:456216"/>
        <dbReference type="EC" id="2.7.11.1"/>
    </reaction>
</comment>
<evidence type="ECO:0000256" key="4">
    <source>
        <dbReference type="ARBA" id="ARBA00022741"/>
    </source>
</evidence>
<evidence type="ECO:0000313" key="10">
    <source>
        <dbReference type="EMBL" id="KAG2090589.1"/>
    </source>
</evidence>
<dbReference type="PANTHER" id="PTHR24356:SF1">
    <property type="entry name" value="SERINE_THREONINE-PROTEIN KINASE GREATWALL"/>
    <property type="match status" value="1"/>
</dbReference>
<evidence type="ECO:0000256" key="8">
    <source>
        <dbReference type="ARBA" id="ARBA00048679"/>
    </source>
</evidence>
<organism evidence="10 11">
    <name type="scientific">Suillus discolor</name>
    <dbReference type="NCBI Taxonomy" id="1912936"/>
    <lineage>
        <taxon>Eukaryota</taxon>
        <taxon>Fungi</taxon>
        <taxon>Dikarya</taxon>
        <taxon>Basidiomycota</taxon>
        <taxon>Agaricomycotina</taxon>
        <taxon>Agaricomycetes</taxon>
        <taxon>Agaricomycetidae</taxon>
        <taxon>Boletales</taxon>
        <taxon>Suillineae</taxon>
        <taxon>Suillaceae</taxon>
        <taxon>Suillus</taxon>
    </lineage>
</organism>
<keyword evidence="3" id="KW-0808">Transferase</keyword>
<dbReference type="GO" id="GO:0005524">
    <property type="term" value="F:ATP binding"/>
    <property type="evidence" value="ECO:0007669"/>
    <property type="project" value="UniProtKB-KW"/>
</dbReference>
<comment type="catalytic activity">
    <reaction evidence="8">
        <text>L-seryl-[protein] + ATP = O-phospho-L-seryl-[protein] + ADP + H(+)</text>
        <dbReference type="Rhea" id="RHEA:17989"/>
        <dbReference type="Rhea" id="RHEA-COMP:9863"/>
        <dbReference type="Rhea" id="RHEA-COMP:11604"/>
        <dbReference type="ChEBI" id="CHEBI:15378"/>
        <dbReference type="ChEBI" id="CHEBI:29999"/>
        <dbReference type="ChEBI" id="CHEBI:30616"/>
        <dbReference type="ChEBI" id="CHEBI:83421"/>
        <dbReference type="ChEBI" id="CHEBI:456216"/>
        <dbReference type="EC" id="2.7.11.1"/>
    </reaction>
</comment>